<accession>A0ABR2M6C4</accession>
<dbReference type="EMBL" id="JBBWWR010000011">
    <property type="protein sequence ID" value="KAK8959536.1"/>
    <property type="molecule type" value="Genomic_DNA"/>
</dbReference>
<dbReference type="Proteomes" id="UP001412067">
    <property type="component" value="Unassembled WGS sequence"/>
</dbReference>
<evidence type="ECO:0000313" key="3">
    <source>
        <dbReference type="Proteomes" id="UP001412067"/>
    </source>
</evidence>
<reference evidence="2 3" key="1">
    <citation type="journal article" date="2022" name="Nat. Plants">
        <title>Genomes of leafy and leafless Platanthera orchids illuminate the evolution of mycoheterotrophy.</title>
        <authorList>
            <person name="Li M.H."/>
            <person name="Liu K.W."/>
            <person name="Li Z."/>
            <person name="Lu H.C."/>
            <person name="Ye Q.L."/>
            <person name="Zhang D."/>
            <person name="Wang J.Y."/>
            <person name="Li Y.F."/>
            <person name="Zhong Z.M."/>
            <person name="Liu X."/>
            <person name="Yu X."/>
            <person name="Liu D.K."/>
            <person name="Tu X.D."/>
            <person name="Liu B."/>
            <person name="Hao Y."/>
            <person name="Liao X.Y."/>
            <person name="Jiang Y.T."/>
            <person name="Sun W.H."/>
            <person name="Chen J."/>
            <person name="Chen Y.Q."/>
            <person name="Ai Y."/>
            <person name="Zhai J.W."/>
            <person name="Wu S.S."/>
            <person name="Zhou Z."/>
            <person name="Hsiao Y.Y."/>
            <person name="Wu W.L."/>
            <person name="Chen Y.Y."/>
            <person name="Lin Y.F."/>
            <person name="Hsu J.L."/>
            <person name="Li C.Y."/>
            <person name="Wang Z.W."/>
            <person name="Zhao X."/>
            <person name="Zhong W.Y."/>
            <person name="Ma X.K."/>
            <person name="Ma L."/>
            <person name="Huang J."/>
            <person name="Chen G.Z."/>
            <person name="Huang M.Z."/>
            <person name="Huang L."/>
            <person name="Peng D.H."/>
            <person name="Luo Y.B."/>
            <person name="Zou S.Q."/>
            <person name="Chen S.P."/>
            <person name="Lan S."/>
            <person name="Tsai W.C."/>
            <person name="Van de Peer Y."/>
            <person name="Liu Z.J."/>
        </authorList>
    </citation>
    <scope>NUCLEOTIDE SEQUENCE [LARGE SCALE GENOMIC DNA]</scope>
    <source>
        <strain evidence="2">Lor288</strain>
    </source>
</reference>
<keyword evidence="1" id="KW-0812">Transmembrane</keyword>
<keyword evidence="1" id="KW-1133">Transmembrane helix</keyword>
<keyword evidence="3" id="KW-1185">Reference proteome</keyword>
<protein>
    <submittedName>
        <fullName evidence="2">Uncharacterized protein</fullName>
    </submittedName>
</protein>
<gene>
    <name evidence="2" type="ORF">KSP40_PGU013245</name>
</gene>
<feature type="transmembrane region" description="Helical" evidence="1">
    <location>
        <begin position="127"/>
        <end position="150"/>
    </location>
</feature>
<evidence type="ECO:0000256" key="1">
    <source>
        <dbReference type="SAM" id="Phobius"/>
    </source>
</evidence>
<evidence type="ECO:0000313" key="2">
    <source>
        <dbReference type="EMBL" id="KAK8959536.1"/>
    </source>
</evidence>
<keyword evidence="1" id="KW-0472">Membrane</keyword>
<proteinExistence type="predicted"/>
<organism evidence="2 3">
    <name type="scientific">Platanthera guangdongensis</name>
    <dbReference type="NCBI Taxonomy" id="2320717"/>
    <lineage>
        <taxon>Eukaryota</taxon>
        <taxon>Viridiplantae</taxon>
        <taxon>Streptophyta</taxon>
        <taxon>Embryophyta</taxon>
        <taxon>Tracheophyta</taxon>
        <taxon>Spermatophyta</taxon>
        <taxon>Magnoliopsida</taxon>
        <taxon>Liliopsida</taxon>
        <taxon>Asparagales</taxon>
        <taxon>Orchidaceae</taxon>
        <taxon>Orchidoideae</taxon>
        <taxon>Orchideae</taxon>
        <taxon>Orchidinae</taxon>
        <taxon>Platanthera</taxon>
    </lineage>
</organism>
<comment type="caution">
    <text evidence="2">The sequence shown here is derived from an EMBL/GenBank/DDBJ whole genome shotgun (WGS) entry which is preliminary data.</text>
</comment>
<name>A0ABR2M6C4_9ASPA</name>
<sequence length="160" mass="18999">MMYLLPSKLRWLCNQFFYSSKCTYLKAAEIDTHRLQIFLKGKDPSSFIAASVQILRLQKSTPTGCRSSSKENMPLALRLRLWRSLMLKMRTFMLSLSSKYEVARKEDSYTSKLIFCHHVHKRFADYVYMLSKISFILCSVILIVYSYQLFFLLREIWSFD</sequence>